<dbReference type="InterPro" id="IPR032861">
    <property type="entry name" value="TAXi_N"/>
</dbReference>
<keyword evidence="2" id="KW-0645">Protease</keyword>
<evidence type="ECO:0000256" key="3">
    <source>
        <dbReference type="ARBA" id="ARBA00022801"/>
    </source>
</evidence>
<dbReference type="Gene3D" id="2.40.70.10">
    <property type="entry name" value="Acid Proteases"/>
    <property type="match status" value="1"/>
</dbReference>
<evidence type="ECO:0000313" key="5">
    <source>
        <dbReference type="EMBL" id="KAK4422876.1"/>
    </source>
</evidence>
<dbReference type="GO" id="GO:0008233">
    <property type="term" value="F:peptidase activity"/>
    <property type="evidence" value="ECO:0007669"/>
    <property type="project" value="UniProtKB-KW"/>
</dbReference>
<keyword evidence="3" id="KW-0378">Hydrolase</keyword>
<evidence type="ECO:0000256" key="2">
    <source>
        <dbReference type="ARBA" id="ARBA00022670"/>
    </source>
</evidence>
<proteinExistence type="inferred from homology"/>
<dbReference type="EMBL" id="JACGWO010000007">
    <property type="protein sequence ID" value="KAK4422876.1"/>
    <property type="molecule type" value="Genomic_DNA"/>
</dbReference>
<accession>A0AAE1Y340</accession>
<evidence type="ECO:0000256" key="1">
    <source>
        <dbReference type="ARBA" id="ARBA00007447"/>
    </source>
</evidence>
<dbReference type="Pfam" id="PF14543">
    <property type="entry name" value="TAXi_N"/>
    <property type="match status" value="1"/>
</dbReference>
<sequence length="285" mass="32094">MASSGDFLMKLSMGTPPFEIMGILCTGSVITWTQCAPCDNCYPQNQPLFTQEIVNLQRAAWKFKTLQMPWMEVFYFWRPRHAGILCSIWTDLVVMELSPRTQSPFYLRSSKIHFGSNSVVSGASVVSNGLHIFRNSYALSSKGISVGKKKLATTRMSITTYSSVLLLMRTLGNCPRNKHQESSLKIYKGMRWIERKKPPGYSVVVIFRTPSFGGYPALNKVPIGNFADLAEIARFLGITTTIDIEAIQGHGSYEDRTQVLRLILHLVEASIYADNPEWSVDETYN</sequence>
<keyword evidence="6" id="KW-1185">Reference proteome</keyword>
<feature type="domain" description="Xylanase inhibitor N-terminal" evidence="4">
    <location>
        <begin position="7"/>
        <end position="51"/>
    </location>
</feature>
<evidence type="ECO:0000313" key="6">
    <source>
        <dbReference type="Proteomes" id="UP001293254"/>
    </source>
</evidence>
<protein>
    <submittedName>
        <fullName evidence="5">AUGMIN subunit</fullName>
    </submittedName>
</protein>
<evidence type="ECO:0000259" key="4">
    <source>
        <dbReference type="Pfam" id="PF14543"/>
    </source>
</evidence>
<dbReference type="InterPro" id="IPR021109">
    <property type="entry name" value="Peptidase_aspartic_dom_sf"/>
</dbReference>
<dbReference type="PANTHER" id="PTHR47967">
    <property type="entry name" value="OS07G0603500 PROTEIN-RELATED"/>
    <property type="match status" value="1"/>
</dbReference>
<reference evidence="5" key="2">
    <citation type="journal article" date="2024" name="Plant">
        <title>Genomic evolution and insights into agronomic trait innovations of Sesamum species.</title>
        <authorList>
            <person name="Miao H."/>
            <person name="Wang L."/>
            <person name="Qu L."/>
            <person name="Liu H."/>
            <person name="Sun Y."/>
            <person name="Le M."/>
            <person name="Wang Q."/>
            <person name="Wei S."/>
            <person name="Zheng Y."/>
            <person name="Lin W."/>
            <person name="Duan Y."/>
            <person name="Cao H."/>
            <person name="Xiong S."/>
            <person name="Wang X."/>
            <person name="Wei L."/>
            <person name="Li C."/>
            <person name="Ma Q."/>
            <person name="Ju M."/>
            <person name="Zhao R."/>
            <person name="Li G."/>
            <person name="Mu C."/>
            <person name="Tian Q."/>
            <person name="Mei H."/>
            <person name="Zhang T."/>
            <person name="Gao T."/>
            <person name="Zhang H."/>
        </authorList>
    </citation>
    <scope>NUCLEOTIDE SEQUENCE</scope>
    <source>
        <strain evidence="5">3651</strain>
    </source>
</reference>
<comment type="caution">
    <text evidence="5">The sequence shown here is derived from an EMBL/GenBank/DDBJ whole genome shotgun (WGS) entry which is preliminary data.</text>
</comment>
<dbReference type="PANTHER" id="PTHR47967:SF66">
    <property type="entry name" value="ASPARTIC PROTEINASE CDR1-RELATED"/>
    <property type="match status" value="1"/>
</dbReference>
<name>A0AAE1Y340_9LAMI</name>
<dbReference type="GO" id="GO:0051011">
    <property type="term" value="F:microtubule minus-end binding"/>
    <property type="evidence" value="ECO:0007669"/>
    <property type="project" value="InterPro"/>
</dbReference>
<dbReference type="Proteomes" id="UP001293254">
    <property type="component" value="Unassembled WGS sequence"/>
</dbReference>
<dbReference type="InterPro" id="IPR010604">
    <property type="entry name" value="Plant_AUG7"/>
</dbReference>
<organism evidence="5 6">
    <name type="scientific">Sesamum alatum</name>
    <dbReference type="NCBI Taxonomy" id="300844"/>
    <lineage>
        <taxon>Eukaryota</taxon>
        <taxon>Viridiplantae</taxon>
        <taxon>Streptophyta</taxon>
        <taxon>Embryophyta</taxon>
        <taxon>Tracheophyta</taxon>
        <taxon>Spermatophyta</taxon>
        <taxon>Magnoliopsida</taxon>
        <taxon>eudicotyledons</taxon>
        <taxon>Gunneridae</taxon>
        <taxon>Pentapetalae</taxon>
        <taxon>asterids</taxon>
        <taxon>lamiids</taxon>
        <taxon>Lamiales</taxon>
        <taxon>Pedaliaceae</taxon>
        <taxon>Sesamum</taxon>
    </lineage>
</organism>
<dbReference type="InterPro" id="IPR051708">
    <property type="entry name" value="Plant_Aspart_Prot_A1"/>
</dbReference>
<comment type="similarity">
    <text evidence="1">Belongs to the peptidase A1 family.</text>
</comment>
<reference evidence="5" key="1">
    <citation type="submission" date="2020-06" db="EMBL/GenBank/DDBJ databases">
        <authorList>
            <person name="Li T."/>
            <person name="Hu X."/>
            <person name="Zhang T."/>
            <person name="Song X."/>
            <person name="Zhang H."/>
            <person name="Dai N."/>
            <person name="Sheng W."/>
            <person name="Hou X."/>
            <person name="Wei L."/>
        </authorList>
    </citation>
    <scope>NUCLEOTIDE SEQUENCE</scope>
    <source>
        <strain evidence="5">3651</strain>
        <tissue evidence="5">Leaf</tissue>
    </source>
</reference>
<dbReference type="SUPFAM" id="SSF50630">
    <property type="entry name" value="Acid proteases"/>
    <property type="match status" value="2"/>
</dbReference>
<dbReference type="GO" id="GO:0005576">
    <property type="term" value="C:extracellular region"/>
    <property type="evidence" value="ECO:0007669"/>
    <property type="project" value="TreeGrafter"/>
</dbReference>
<gene>
    <name evidence="5" type="ORF">Salat_1870200</name>
</gene>
<dbReference type="AlphaFoldDB" id="A0AAE1Y340"/>
<dbReference type="Pfam" id="PF06694">
    <property type="entry name" value="Plant_NMP1"/>
    <property type="match status" value="1"/>
</dbReference>
<dbReference type="GO" id="GO:0006508">
    <property type="term" value="P:proteolysis"/>
    <property type="evidence" value="ECO:0007669"/>
    <property type="project" value="UniProtKB-KW"/>
</dbReference>